<organism evidence="1 2">
    <name type="scientific">Heterodera trifolii</name>
    <dbReference type="NCBI Taxonomy" id="157864"/>
    <lineage>
        <taxon>Eukaryota</taxon>
        <taxon>Metazoa</taxon>
        <taxon>Ecdysozoa</taxon>
        <taxon>Nematoda</taxon>
        <taxon>Chromadorea</taxon>
        <taxon>Rhabditida</taxon>
        <taxon>Tylenchina</taxon>
        <taxon>Tylenchomorpha</taxon>
        <taxon>Tylenchoidea</taxon>
        <taxon>Heteroderidae</taxon>
        <taxon>Heteroderinae</taxon>
        <taxon>Heterodera</taxon>
    </lineage>
</organism>
<proteinExistence type="predicted"/>
<keyword evidence="2" id="KW-1185">Reference proteome</keyword>
<dbReference type="AlphaFoldDB" id="A0ABD2LMS2"/>
<name>A0ABD2LMS2_9BILA</name>
<reference evidence="1 2" key="1">
    <citation type="submission" date="2024-10" db="EMBL/GenBank/DDBJ databases">
        <authorList>
            <person name="Kim D."/>
        </authorList>
    </citation>
    <scope>NUCLEOTIDE SEQUENCE [LARGE SCALE GENOMIC DNA]</scope>
    <source>
        <strain evidence="1">BH-2024</strain>
    </source>
</reference>
<protein>
    <submittedName>
        <fullName evidence="1">Uncharacterized protein</fullName>
    </submittedName>
</protein>
<dbReference type="EMBL" id="JBICBT010000358">
    <property type="protein sequence ID" value="KAL3116540.1"/>
    <property type="molecule type" value="Genomic_DNA"/>
</dbReference>
<accession>A0ABD2LMS2</accession>
<evidence type="ECO:0000313" key="2">
    <source>
        <dbReference type="Proteomes" id="UP001620626"/>
    </source>
</evidence>
<comment type="caution">
    <text evidence="1">The sequence shown here is derived from an EMBL/GenBank/DDBJ whole genome shotgun (WGS) entry which is preliminary data.</text>
</comment>
<evidence type="ECO:0000313" key="1">
    <source>
        <dbReference type="EMBL" id="KAL3116540.1"/>
    </source>
</evidence>
<sequence>MVVTEVDHQQPILEHIKETAEFSVKQFRDACLGMISELTRTSVDWQLNFPDTRFDFAEMNLRNSTKFRFWAFSTWLRAKQNARTTTLNVSGQVGMEPGKTELVP</sequence>
<dbReference type="Proteomes" id="UP001620626">
    <property type="component" value="Unassembled WGS sequence"/>
</dbReference>
<gene>
    <name evidence="1" type="ORF">niasHT_006987</name>
</gene>